<gene>
    <name evidence="2" type="ORF">B0J12DRAFT_697009</name>
</gene>
<evidence type="ECO:0000313" key="2">
    <source>
        <dbReference type="EMBL" id="KAH7057131.1"/>
    </source>
</evidence>
<comment type="caution">
    <text evidence="2">The sequence shown here is derived from an EMBL/GenBank/DDBJ whole genome shotgun (WGS) entry which is preliminary data.</text>
</comment>
<dbReference type="Proteomes" id="UP000774617">
    <property type="component" value="Unassembled WGS sequence"/>
</dbReference>
<feature type="compositionally biased region" description="Polar residues" evidence="1">
    <location>
        <begin position="481"/>
        <end position="494"/>
    </location>
</feature>
<feature type="region of interest" description="Disordered" evidence="1">
    <location>
        <begin position="397"/>
        <end position="609"/>
    </location>
</feature>
<name>A0ABQ8GIQ3_9PEZI</name>
<feature type="compositionally biased region" description="Polar residues" evidence="1">
    <location>
        <begin position="433"/>
        <end position="446"/>
    </location>
</feature>
<evidence type="ECO:0000313" key="3">
    <source>
        <dbReference type="Proteomes" id="UP000774617"/>
    </source>
</evidence>
<evidence type="ECO:0000256" key="1">
    <source>
        <dbReference type="SAM" id="MobiDB-lite"/>
    </source>
</evidence>
<feature type="region of interest" description="Disordered" evidence="1">
    <location>
        <begin position="113"/>
        <end position="139"/>
    </location>
</feature>
<keyword evidence="3" id="KW-1185">Reference proteome</keyword>
<dbReference type="EMBL" id="JAGTJR010000007">
    <property type="protein sequence ID" value="KAH7057131.1"/>
    <property type="molecule type" value="Genomic_DNA"/>
</dbReference>
<organism evidence="2 3">
    <name type="scientific">Macrophomina phaseolina</name>
    <dbReference type="NCBI Taxonomy" id="35725"/>
    <lineage>
        <taxon>Eukaryota</taxon>
        <taxon>Fungi</taxon>
        <taxon>Dikarya</taxon>
        <taxon>Ascomycota</taxon>
        <taxon>Pezizomycotina</taxon>
        <taxon>Dothideomycetes</taxon>
        <taxon>Dothideomycetes incertae sedis</taxon>
        <taxon>Botryosphaeriales</taxon>
        <taxon>Botryosphaeriaceae</taxon>
        <taxon>Macrophomina</taxon>
    </lineage>
</organism>
<feature type="compositionally biased region" description="Pro residues" evidence="1">
    <location>
        <begin position="509"/>
        <end position="553"/>
    </location>
</feature>
<proteinExistence type="predicted"/>
<reference evidence="2 3" key="1">
    <citation type="journal article" date="2021" name="Nat. Commun.">
        <title>Genetic determinants of endophytism in the Arabidopsis root mycobiome.</title>
        <authorList>
            <person name="Mesny F."/>
            <person name="Miyauchi S."/>
            <person name="Thiergart T."/>
            <person name="Pickel B."/>
            <person name="Atanasova L."/>
            <person name="Karlsson M."/>
            <person name="Huettel B."/>
            <person name="Barry K.W."/>
            <person name="Haridas S."/>
            <person name="Chen C."/>
            <person name="Bauer D."/>
            <person name="Andreopoulos W."/>
            <person name="Pangilinan J."/>
            <person name="LaButti K."/>
            <person name="Riley R."/>
            <person name="Lipzen A."/>
            <person name="Clum A."/>
            <person name="Drula E."/>
            <person name="Henrissat B."/>
            <person name="Kohler A."/>
            <person name="Grigoriev I.V."/>
            <person name="Martin F.M."/>
            <person name="Hacquard S."/>
        </authorList>
    </citation>
    <scope>NUCLEOTIDE SEQUENCE [LARGE SCALE GENOMIC DNA]</scope>
    <source>
        <strain evidence="2 3">MPI-SDFR-AT-0080</strain>
    </source>
</reference>
<feature type="compositionally biased region" description="Low complexity" evidence="1">
    <location>
        <begin position="244"/>
        <end position="257"/>
    </location>
</feature>
<feature type="region of interest" description="Disordered" evidence="1">
    <location>
        <begin position="235"/>
        <end position="259"/>
    </location>
</feature>
<accession>A0ABQ8GIQ3</accession>
<protein>
    <submittedName>
        <fullName evidence="2">Uncharacterized protein</fullName>
    </submittedName>
</protein>
<sequence length="659" mass="72115">MDPDCGLFGLFLHVCCQQYACLPGQAGAAFSIKKACMMELLTFPLNAATVWIPLPIQSQTNLIQHRCAVYISALSFRVNAGGYSCAMATEMHQRFVVSSAGACPRRFDNEHVPSDIAANGPGERRDTSPPLPLNLAVSNPAPVEQPRKTLLRNTLRNSPARLGYNDRRAELRGHLTPTRRDSLSARANHLHASPVHVALRARDTLPPDQDVPAFTPLPPRLCIPDHRISYPVSSGQLCRPDAEPSPLSPGLGVSPSPTRSPVFRARHRHSPTRGAVAVNHRSSDHYHLSPQSDSRIEAWLENVRPNHAVDEFTTSLGSLQFQRRRDGVIEPKDRHSRPQRSFRFDHPARAPAAFLTTGSYEDLHHLPSSQTCNANNFTGRAINSPPFRLPEDPYRYHSHFAPQTTTPSRHPLSLFHGSQPHSPPPSGIPAPQTLSPLSSPHISPTHSPRCPGTASSPTRPPHHHHGSYGPVHPPLAPEPATSPQCSHTSTSPLTTGAPVAKCCSSLSVSPPPPPPQPCITLSPPPLLHQPLQPPPRLVHPCLPPPPPPPPHSPATPVRRRPRQRGPAPLPPADWVLDAEEEVPVTPRASARESRFGGGAGAGAGDRREDALLSPDVYLWRGDSERREKYREVVRNRRPSFLDEDILGGWERHDEVARGM</sequence>